<organism evidence="2 3">
    <name type="scientific">Streptomyces alboflavus</name>
    <dbReference type="NCBI Taxonomy" id="67267"/>
    <lineage>
        <taxon>Bacteria</taxon>
        <taxon>Bacillati</taxon>
        <taxon>Actinomycetota</taxon>
        <taxon>Actinomycetes</taxon>
        <taxon>Kitasatosporales</taxon>
        <taxon>Streptomycetaceae</taxon>
        <taxon>Streptomyces</taxon>
    </lineage>
</organism>
<dbReference type="SUPFAM" id="SSF52777">
    <property type="entry name" value="CoA-dependent acyltransferases"/>
    <property type="match status" value="1"/>
</dbReference>
<dbReference type="KEGG" id="salf:SMD44_08948"/>
<feature type="compositionally biased region" description="Polar residues" evidence="1">
    <location>
        <begin position="91"/>
        <end position="101"/>
    </location>
</feature>
<feature type="region of interest" description="Disordered" evidence="1">
    <location>
        <begin position="1"/>
        <end position="23"/>
    </location>
</feature>
<feature type="region of interest" description="Disordered" evidence="1">
    <location>
        <begin position="75"/>
        <end position="101"/>
    </location>
</feature>
<name>A0A1Z1WSN4_9ACTN</name>
<dbReference type="AlphaFoldDB" id="A0A1Z1WSN4"/>
<protein>
    <submittedName>
        <fullName evidence="2">Putative Linear gramicidin synthase subunit C</fullName>
    </submittedName>
</protein>
<feature type="compositionally biased region" description="Low complexity" evidence="1">
    <location>
        <begin position="75"/>
        <end position="84"/>
    </location>
</feature>
<dbReference type="Proteomes" id="UP000195880">
    <property type="component" value="Chromosome"/>
</dbReference>
<gene>
    <name evidence="2" type="ORF">SMD44_08948</name>
</gene>
<evidence type="ECO:0000313" key="2">
    <source>
        <dbReference type="EMBL" id="ARX89461.1"/>
    </source>
</evidence>
<reference evidence="2 3" key="1">
    <citation type="submission" date="2017-05" db="EMBL/GenBank/DDBJ databases">
        <title>Streptomyces alboflavus Genome sequencing and assembly.</title>
        <authorList>
            <person name="Wang Y."/>
            <person name="Du B."/>
            <person name="Ding Y."/>
            <person name="Liu H."/>
            <person name="Hou Q."/>
            <person name="Liu K."/>
            <person name="Wang C."/>
            <person name="Yao L."/>
        </authorList>
    </citation>
    <scope>NUCLEOTIDE SEQUENCE [LARGE SCALE GENOMIC DNA]</scope>
    <source>
        <strain evidence="2 3">MDJK44</strain>
    </source>
</reference>
<evidence type="ECO:0000256" key="1">
    <source>
        <dbReference type="SAM" id="MobiDB-lite"/>
    </source>
</evidence>
<proteinExistence type="predicted"/>
<dbReference type="InterPro" id="IPR023213">
    <property type="entry name" value="CAT-like_dom_sf"/>
</dbReference>
<keyword evidence="3" id="KW-1185">Reference proteome</keyword>
<dbReference type="Gene3D" id="3.30.559.10">
    <property type="entry name" value="Chloramphenicol acetyltransferase-like domain"/>
    <property type="match status" value="1"/>
</dbReference>
<evidence type="ECO:0000313" key="3">
    <source>
        <dbReference type="Proteomes" id="UP000195880"/>
    </source>
</evidence>
<sequence>MRKGSRTRPAATGGVAPTEAPLTPIQRWYLDGRRPGDPLRFTMTQRPELAPGTDLSALGEAVDAVVRRHAALRTGSAARATTAGVRKSCRNPRTGSSRTTT</sequence>
<dbReference type="EMBL" id="CP021748">
    <property type="protein sequence ID" value="ARX89461.1"/>
    <property type="molecule type" value="Genomic_DNA"/>
</dbReference>
<accession>A0A1Z1WSN4</accession>